<gene>
    <name evidence="2" type="ORF">HID58_022681</name>
</gene>
<proteinExistence type="predicted"/>
<accession>A0ABQ8CZY4</accession>
<protein>
    <submittedName>
        <fullName evidence="2">Uncharacterized protein</fullName>
    </submittedName>
</protein>
<comment type="caution">
    <text evidence="2">The sequence shown here is derived from an EMBL/GenBank/DDBJ whole genome shotgun (WGS) entry which is preliminary data.</text>
</comment>
<keyword evidence="1" id="KW-1133">Transmembrane helix</keyword>
<keyword evidence="1" id="KW-0812">Transmembrane</keyword>
<reference evidence="2 3" key="1">
    <citation type="submission" date="2021-05" db="EMBL/GenBank/DDBJ databases">
        <title>Genome Assembly of Synthetic Allotetraploid Brassica napus Reveals Homoeologous Exchanges between Subgenomes.</title>
        <authorList>
            <person name="Davis J.T."/>
        </authorList>
    </citation>
    <scope>NUCLEOTIDE SEQUENCE [LARGE SCALE GENOMIC DNA]</scope>
    <source>
        <strain evidence="3">cv. Da-Ae</strain>
        <tissue evidence="2">Seedling</tissue>
    </source>
</reference>
<organism evidence="2 3">
    <name type="scientific">Brassica napus</name>
    <name type="common">Rape</name>
    <dbReference type="NCBI Taxonomy" id="3708"/>
    <lineage>
        <taxon>Eukaryota</taxon>
        <taxon>Viridiplantae</taxon>
        <taxon>Streptophyta</taxon>
        <taxon>Embryophyta</taxon>
        <taxon>Tracheophyta</taxon>
        <taxon>Spermatophyta</taxon>
        <taxon>Magnoliopsida</taxon>
        <taxon>eudicotyledons</taxon>
        <taxon>Gunneridae</taxon>
        <taxon>Pentapetalae</taxon>
        <taxon>rosids</taxon>
        <taxon>malvids</taxon>
        <taxon>Brassicales</taxon>
        <taxon>Brassicaceae</taxon>
        <taxon>Brassiceae</taxon>
        <taxon>Brassica</taxon>
    </lineage>
</organism>
<feature type="transmembrane region" description="Helical" evidence="1">
    <location>
        <begin position="66"/>
        <end position="85"/>
    </location>
</feature>
<keyword evidence="3" id="KW-1185">Reference proteome</keyword>
<name>A0ABQ8CZY4_BRANA</name>
<sequence length="86" mass="9989">MDWSVVEEIEDLHELVDVLLIDNSQFQNSMRACETLLKLHENRTEEMANAIACCEEKTIECIRELMIIKALFVCCLVIVCMYLTYA</sequence>
<dbReference type="Proteomes" id="UP000824890">
    <property type="component" value="Unassembled WGS sequence"/>
</dbReference>
<evidence type="ECO:0000313" key="3">
    <source>
        <dbReference type="Proteomes" id="UP000824890"/>
    </source>
</evidence>
<dbReference type="EMBL" id="JAGKQM010000006">
    <property type="protein sequence ID" value="KAH0922663.1"/>
    <property type="molecule type" value="Genomic_DNA"/>
</dbReference>
<evidence type="ECO:0000256" key="1">
    <source>
        <dbReference type="SAM" id="Phobius"/>
    </source>
</evidence>
<keyword evidence="1" id="KW-0472">Membrane</keyword>
<evidence type="ECO:0000313" key="2">
    <source>
        <dbReference type="EMBL" id="KAH0922663.1"/>
    </source>
</evidence>